<sequence length="175" mass="20351">MDCINFNNLDLDVIDKISNIIIAFLTLIFTIYIFVFTTRKGNAQLAKDRKTDSLKTIILEHNLKNLFSFYENILITMAPLASRKHSDFDKQELNNQLQNDLKDLRLRFTDLLLAVDGNLYENVKKCSDVLIDILTEKMFEENINLQNKSDYDNNIIGSISQSKTEIIKILYEYNS</sequence>
<evidence type="ECO:0000313" key="2">
    <source>
        <dbReference type="EMBL" id="MDN3724966.1"/>
    </source>
</evidence>
<accession>A0ABT8DHT1</accession>
<keyword evidence="3" id="KW-1185">Reference proteome</keyword>
<protein>
    <submittedName>
        <fullName evidence="2">Uncharacterized protein</fullName>
    </submittedName>
</protein>
<evidence type="ECO:0000256" key="1">
    <source>
        <dbReference type="SAM" id="Phobius"/>
    </source>
</evidence>
<gene>
    <name evidence="2" type="ORF">QRD02_11270</name>
</gene>
<organism evidence="2 3">
    <name type="scientific">Aequorivita aurantiaca</name>
    <dbReference type="NCBI Taxonomy" id="3053356"/>
    <lineage>
        <taxon>Bacteria</taxon>
        <taxon>Pseudomonadati</taxon>
        <taxon>Bacteroidota</taxon>
        <taxon>Flavobacteriia</taxon>
        <taxon>Flavobacteriales</taxon>
        <taxon>Flavobacteriaceae</taxon>
        <taxon>Aequorivita</taxon>
    </lineage>
</organism>
<dbReference type="EMBL" id="JAUGQQ010000007">
    <property type="protein sequence ID" value="MDN3724966.1"/>
    <property type="molecule type" value="Genomic_DNA"/>
</dbReference>
<dbReference type="Proteomes" id="UP001244787">
    <property type="component" value="Unassembled WGS sequence"/>
</dbReference>
<feature type="transmembrane region" description="Helical" evidence="1">
    <location>
        <begin position="17"/>
        <end position="37"/>
    </location>
</feature>
<name>A0ABT8DHT1_9FLAO</name>
<reference evidence="2 3" key="1">
    <citation type="submission" date="2023-06" db="EMBL/GenBank/DDBJ databases">
        <authorList>
            <person name="Ye Y.-Q."/>
            <person name="Du Z.-J."/>
        </authorList>
    </citation>
    <scope>NUCLEOTIDE SEQUENCE [LARGE SCALE GENOMIC DNA]</scope>
    <source>
        <strain evidence="2 3">SDUM287046</strain>
    </source>
</reference>
<keyword evidence="1" id="KW-0812">Transmembrane</keyword>
<dbReference type="RefSeq" id="WP_290255057.1">
    <property type="nucleotide sequence ID" value="NZ_JAUGQQ010000007.1"/>
</dbReference>
<comment type="caution">
    <text evidence="2">The sequence shown here is derived from an EMBL/GenBank/DDBJ whole genome shotgun (WGS) entry which is preliminary data.</text>
</comment>
<evidence type="ECO:0000313" key="3">
    <source>
        <dbReference type="Proteomes" id="UP001244787"/>
    </source>
</evidence>
<keyword evidence="1" id="KW-0472">Membrane</keyword>
<proteinExistence type="predicted"/>
<keyword evidence="1" id="KW-1133">Transmembrane helix</keyword>